<proteinExistence type="predicted"/>
<dbReference type="EMBL" id="MN739627">
    <property type="protein sequence ID" value="QHT16875.1"/>
    <property type="molecule type" value="Genomic_DNA"/>
</dbReference>
<dbReference type="AlphaFoldDB" id="A0A6C0DMT1"/>
<dbReference type="InterPro" id="IPR045409">
    <property type="entry name" value="DUF5891"/>
</dbReference>
<name>A0A6C0DMT1_9ZZZZ</name>
<dbReference type="Pfam" id="PF19241">
    <property type="entry name" value="DUF5891"/>
    <property type="match status" value="1"/>
</dbReference>
<organism evidence="1">
    <name type="scientific">viral metagenome</name>
    <dbReference type="NCBI Taxonomy" id="1070528"/>
    <lineage>
        <taxon>unclassified sequences</taxon>
        <taxon>metagenomes</taxon>
        <taxon>organismal metagenomes</taxon>
    </lineage>
</organism>
<protein>
    <submittedName>
        <fullName evidence="1">Uncharacterized protein</fullName>
    </submittedName>
</protein>
<sequence length="372" mass="40277">MDVTKPFSKILAFVNELNRNFGNKHKNLGLYYIFLKEKTPLSNKKAISKQNEVFKKFLENNREAVLNMDIKLLKDENIAFSEKVYINLKQLLKENKDSVEVIFKHLQLISALLLEDNTMIEALKEDKESKFLDKYVSKIDELFKDTNGVEDPMAAAMSLLQSGALSDMTKELKDGKLNVGKLISSLQEKMKTTASEIGTASQTEEASQIPNVLDTLMKDPSSLLKDPSSLMNMASGLMGNMDEDTKVNMMNMVGGLMKDPGSFLSGEGAGDLAGIASSLIGGMDEDAKVNMMNMVGGLMSGGDLAGMLGGLMKDPGSFMNGEGDLASSLGGMVTSMLSGGGDNPSTNLADMLANMTTVEEVPETTTTEETPQ</sequence>
<evidence type="ECO:0000313" key="1">
    <source>
        <dbReference type="EMBL" id="QHT16875.1"/>
    </source>
</evidence>
<reference evidence="1" key="1">
    <citation type="journal article" date="2020" name="Nature">
        <title>Giant virus diversity and host interactions through global metagenomics.</title>
        <authorList>
            <person name="Schulz F."/>
            <person name="Roux S."/>
            <person name="Paez-Espino D."/>
            <person name="Jungbluth S."/>
            <person name="Walsh D.A."/>
            <person name="Denef V.J."/>
            <person name="McMahon K.D."/>
            <person name="Konstantinidis K.T."/>
            <person name="Eloe-Fadrosh E.A."/>
            <person name="Kyrpides N.C."/>
            <person name="Woyke T."/>
        </authorList>
    </citation>
    <scope>NUCLEOTIDE SEQUENCE</scope>
    <source>
        <strain evidence="1">GVMAG-M-3300023174-207</strain>
    </source>
</reference>
<accession>A0A6C0DMT1</accession>